<comment type="caution">
    <text evidence="2">The sequence shown here is derived from an EMBL/GenBank/DDBJ whole genome shotgun (WGS) entry which is preliminary data.</text>
</comment>
<dbReference type="EC" id="2.1.1.-" evidence="2"/>
<reference evidence="3" key="1">
    <citation type="journal article" date="2019" name="Int. J. Syst. Evol. Microbiol.">
        <title>The Global Catalogue of Microorganisms (GCM) 10K type strain sequencing project: providing services to taxonomists for standard genome sequencing and annotation.</title>
        <authorList>
            <consortium name="The Broad Institute Genomics Platform"/>
            <consortium name="The Broad Institute Genome Sequencing Center for Infectious Disease"/>
            <person name="Wu L."/>
            <person name="Ma J."/>
        </authorList>
    </citation>
    <scope>NUCLEOTIDE SEQUENCE [LARGE SCALE GENOMIC DNA]</scope>
    <source>
        <strain evidence="3">CGMCC 4.7643</strain>
    </source>
</reference>
<dbReference type="Proteomes" id="UP001597419">
    <property type="component" value="Unassembled WGS sequence"/>
</dbReference>
<dbReference type="RefSeq" id="WP_345395142.1">
    <property type="nucleotide sequence ID" value="NZ_BAABHG010000007.1"/>
</dbReference>
<dbReference type="GO" id="GO:0032259">
    <property type="term" value="P:methylation"/>
    <property type="evidence" value="ECO:0007669"/>
    <property type="project" value="UniProtKB-KW"/>
</dbReference>
<dbReference type="GO" id="GO:0008168">
    <property type="term" value="F:methyltransferase activity"/>
    <property type="evidence" value="ECO:0007669"/>
    <property type="project" value="UniProtKB-KW"/>
</dbReference>
<sequence>MGTGAYTADGCSVEVYRLLPPSGEPEIVHDAVPPGASILELGCGAGRITHPLVTLGHEVVAVDDSPEMLALVRGAETVCARIGELRLGRTFDAVLLGSHLINTPDDTERHALLAAARRHLAPGGRLLVEWHPPSWFARVADGQGGRLGEVSVELAEVVRDGELLSAVVRYSARGNSWRQPFTARMLTADALENALNSADLTVECRLTADRRWFAATSRSGG</sequence>
<organism evidence="2 3">
    <name type="scientific">Amycolatopsis samaneae</name>
    <dbReference type="NCBI Taxonomy" id="664691"/>
    <lineage>
        <taxon>Bacteria</taxon>
        <taxon>Bacillati</taxon>
        <taxon>Actinomycetota</taxon>
        <taxon>Actinomycetes</taxon>
        <taxon>Pseudonocardiales</taxon>
        <taxon>Pseudonocardiaceae</taxon>
        <taxon>Amycolatopsis</taxon>
    </lineage>
</organism>
<keyword evidence="2" id="KW-0489">Methyltransferase</keyword>
<dbReference type="InterPro" id="IPR029063">
    <property type="entry name" value="SAM-dependent_MTases_sf"/>
</dbReference>
<feature type="domain" description="Methyltransferase" evidence="1">
    <location>
        <begin position="38"/>
        <end position="124"/>
    </location>
</feature>
<dbReference type="SUPFAM" id="SSF53335">
    <property type="entry name" value="S-adenosyl-L-methionine-dependent methyltransferases"/>
    <property type="match status" value="1"/>
</dbReference>
<accession>A0ABW5G9N1</accession>
<dbReference type="Gene3D" id="3.40.50.150">
    <property type="entry name" value="Vaccinia Virus protein VP39"/>
    <property type="match status" value="1"/>
</dbReference>
<dbReference type="InterPro" id="IPR050508">
    <property type="entry name" value="Methyltransf_Superfamily"/>
</dbReference>
<dbReference type="PANTHER" id="PTHR42912">
    <property type="entry name" value="METHYLTRANSFERASE"/>
    <property type="match status" value="1"/>
</dbReference>
<proteinExistence type="predicted"/>
<protein>
    <submittedName>
        <fullName evidence="2">Class I SAM-dependent methyltransferase</fullName>
        <ecNumber evidence="2">2.1.1.-</ecNumber>
    </submittedName>
</protein>
<dbReference type="InterPro" id="IPR041698">
    <property type="entry name" value="Methyltransf_25"/>
</dbReference>
<evidence type="ECO:0000313" key="3">
    <source>
        <dbReference type="Proteomes" id="UP001597419"/>
    </source>
</evidence>
<keyword evidence="2" id="KW-0808">Transferase</keyword>
<gene>
    <name evidence="2" type="ORF">ACFSYJ_06495</name>
</gene>
<evidence type="ECO:0000259" key="1">
    <source>
        <dbReference type="Pfam" id="PF13649"/>
    </source>
</evidence>
<dbReference type="Pfam" id="PF13649">
    <property type="entry name" value="Methyltransf_25"/>
    <property type="match status" value="1"/>
</dbReference>
<dbReference type="PANTHER" id="PTHR42912:SF80">
    <property type="entry name" value="METHYLTRANSFERASE DOMAIN-CONTAINING PROTEIN"/>
    <property type="match status" value="1"/>
</dbReference>
<dbReference type="CDD" id="cd02440">
    <property type="entry name" value="AdoMet_MTases"/>
    <property type="match status" value="1"/>
</dbReference>
<name>A0ABW5G9N1_9PSEU</name>
<keyword evidence="3" id="KW-1185">Reference proteome</keyword>
<evidence type="ECO:0000313" key="2">
    <source>
        <dbReference type="EMBL" id="MFD2458236.1"/>
    </source>
</evidence>
<dbReference type="EMBL" id="JBHUKU010000003">
    <property type="protein sequence ID" value="MFD2458236.1"/>
    <property type="molecule type" value="Genomic_DNA"/>
</dbReference>